<keyword evidence="4 7" id="KW-1133">Transmembrane helix</keyword>
<dbReference type="InterPro" id="IPR051645">
    <property type="entry name" value="PER33/POM33_regulator"/>
</dbReference>
<reference evidence="8 9" key="1">
    <citation type="journal article" date="2024" name="Nat. Commun.">
        <title>Phylogenomics reveals the evolutionary origins of lichenization in chlorophyte algae.</title>
        <authorList>
            <person name="Puginier C."/>
            <person name="Libourel C."/>
            <person name="Otte J."/>
            <person name="Skaloud P."/>
            <person name="Haon M."/>
            <person name="Grisel S."/>
            <person name="Petersen M."/>
            <person name="Berrin J.G."/>
            <person name="Delaux P.M."/>
            <person name="Dal Grande F."/>
            <person name="Keller J."/>
        </authorList>
    </citation>
    <scope>NUCLEOTIDE SEQUENCE [LARGE SCALE GENOMIC DNA]</scope>
    <source>
        <strain evidence="8 9">SAG 2043</strain>
    </source>
</reference>
<keyword evidence="3 7" id="KW-0812">Transmembrane</keyword>
<evidence type="ECO:0000256" key="2">
    <source>
        <dbReference type="ARBA" id="ARBA00007322"/>
    </source>
</evidence>
<feature type="transmembrane region" description="Helical" evidence="7">
    <location>
        <begin position="209"/>
        <end position="235"/>
    </location>
</feature>
<evidence type="ECO:0000313" key="8">
    <source>
        <dbReference type="EMBL" id="KAK9806982.1"/>
    </source>
</evidence>
<evidence type="ECO:0000256" key="1">
    <source>
        <dbReference type="ARBA" id="ARBA00004141"/>
    </source>
</evidence>
<dbReference type="Pfam" id="PF03661">
    <property type="entry name" value="TMEM33_Pom33"/>
    <property type="match status" value="1"/>
</dbReference>
<evidence type="ECO:0000256" key="3">
    <source>
        <dbReference type="ARBA" id="ARBA00022692"/>
    </source>
</evidence>
<dbReference type="GO" id="GO:0061024">
    <property type="term" value="P:membrane organization"/>
    <property type="evidence" value="ECO:0007669"/>
    <property type="project" value="TreeGrafter"/>
</dbReference>
<evidence type="ECO:0000256" key="4">
    <source>
        <dbReference type="ARBA" id="ARBA00022989"/>
    </source>
</evidence>
<dbReference type="InterPro" id="IPR005344">
    <property type="entry name" value="TMEM33/Pom33"/>
</dbReference>
<dbReference type="PANTHER" id="PTHR12703">
    <property type="entry name" value="TRANSMEMBRANE PROTEIN 33"/>
    <property type="match status" value="1"/>
</dbReference>
<evidence type="ECO:0000256" key="5">
    <source>
        <dbReference type="ARBA" id="ARBA00023136"/>
    </source>
</evidence>
<protein>
    <submittedName>
        <fullName evidence="8">Uncharacterized protein</fullName>
    </submittedName>
</protein>
<evidence type="ECO:0000256" key="7">
    <source>
        <dbReference type="SAM" id="Phobius"/>
    </source>
</evidence>
<feature type="compositionally biased region" description="Low complexity" evidence="6">
    <location>
        <begin position="66"/>
        <end position="76"/>
    </location>
</feature>
<keyword evidence="5 7" id="KW-0472">Membrane</keyword>
<feature type="region of interest" description="Disordered" evidence="6">
    <location>
        <begin position="59"/>
        <end position="108"/>
    </location>
</feature>
<sequence length="360" mass="39839">MTAEAAVQGFKAFDFDSNEAWLKYRLNLEIPADRDEAAVLQRYKAKFYQRQIDPSFNPAMVQTGGSASASAKPAAAEPTHGKEQAGSASGGQSSTTKGTSSHTGADASPKAAAVKTLEGWRSTLFQWLQAGPQGLLFGLHTLLLLLALVYLQPLKPRLSWAAWRLSQQVALVMYAYKVFLKAGAPPLRPFPAGIKNWVARVTPSTDFQYLLMTLMFLTARPITLVLVPTLVLALYHTSAFAASRFGQHPLWRKYGAPAHAWLTSRQTQALTYNAAAEIGVGFLVIAALLSPPRNLLLVFLYWNFLRMRFYSPDAAAYHRQVWGSINMKVSPLLDRVPALRMPIGYVQRWFLNMGQARPAR</sequence>
<feature type="transmembrane region" description="Helical" evidence="7">
    <location>
        <begin position="278"/>
        <end position="302"/>
    </location>
</feature>
<gene>
    <name evidence="8" type="ORF">WJX72_009425</name>
</gene>
<evidence type="ECO:0000313" key="9">
    <source>
        <dbReference type="Proteomes" id="UP001489004"/>
    </source>
</evidence>
<comment type="caution">
    <text evidence="8">The sequence shown here is derived from an EMBL/GenBank/DDBJ whole genome shotgun (WGS) entry which is preliminary data.</text>
</comment>
<dbReference type="GO" id="GO:0016020">
    <property type="term" value="C:membrane"/>
    <property type="evidence" value="ECO:0007669"/>
    <property type="project" value="UniProtKB-SubCell"/>
</dbReference>
<organism evidence="8 9">
    <name type="scientific">[Myrmecia] bisecta</name>
    <dbReference type="NCBI Taxonomy" id="41462"/>
    <lineage>
        <taxon>Eukaryota</taxon>
        <taxon>Viridiplantae</taxon>
        <taxon>Chlorophyta</taxon>
        <taxon>core chlorophytes</taxon>
        <taxon>Trebouxiophyceae</taxon>
        <taxon>Trebouxiales</taxon>
        <taxon>Trebouxiaceae</taxon>
        <taxon>Myrmecia</taxon>
    </lineage>
</organism>
<evidence type="ECO:0000256" key="6">
    <source>
        <dbReference type="SAM" id="MobiDB-lite"/>
    </source>
</evidence>
<feature type="compositionally biased region" description="Low complexity" evidence="6">
    <location>
        <begin position="84"/>
        <end position="104"/>
    </location>
</feature>
<dbReference type="AlphaFoldDB" id="A0AAW1PFS1"/>
<proteinExistence type="inferred from homology"/>
<keyword evidence="9" id="KW-1185">Reference proteome</keyword>
<name>A0AAW1PFS1_9CHLO</name>
<feature type="transmembrane region" description="Helical" evidence="7">
    <location>
        <begin position="134"/>
        <end position="151"/>
    </location>
</feature>
<dbReference type="EMBL" id="JALJOR010000013">
    <property type="protein sequence ID" value="KAK9806982.1"/>
    <property type="molecule type" value="Genomic_DNA"/>
</dbReference>
<accession>A0AAW1PFS1</accession>
<dbReference type="Proteomes" id="UP001489004">
    <property type="component" value="Unassembled WGS sequence"/>
</dbReference>
<comment type="similarity">
    <text evidence="2">Belongs to the PER33/POM33 family.</text>
</comment>
<dbReference type="GO" id="GO:0005783">
    <property type="term" value="C:endoplasmic reticulum"/>
    <property type="evidence" value="ECO:0007669"/>
    <property type="project" value="TreeGrafter"/>
</dbReference>
<dbReference type="GO" id="GO:0071786">
    <property type="term" value="P:endoplasmic reticulum tubular network organization"/>
    <property type="evidence" value="ECO:0007669"/>
    <property type="project" value="TreeGrafter"/>
</dbReference>
<dbReference type="PANTHER" id="PTHR12703:SF4">
    <property type="entry name" value="TRANSMEMBRANE PROTEIN 33"/>
    <property type="match status" value="1"/>
</dbReference>
<comment type="subcellular location">
    <subcellularLocation>
        <location evidence="1">Membrane</location>
        <topology evidence="1">Multi-pass membrane protein</topology>
    </subcellularLocation>
</comment>